<evidence type="ECO:0000256" key="9">
    <source>
        <dbReference type="ARBA" id="ARBA00022982"/>
    </source>
</evidence>
<dbReference type="InterPro" id="IPR037099">
    <property type="entry name" value="Fum_R/Succ_DH_flav-like_C_sf"/>
</dbReference>
<dbReference type="Gene3D" id="1.20.58.100">
    <property type="entry name" value="Fumarate reductase/succinate dehydrogenase flavoprotein-like, C-terminal domain"/>
    <property type="match status" value="1"/>
</dbReference>
<feature type="domain" description="FAD-dependent oxidoreductase 2 FAD-binding" evidence="14">
    <location>
        <begin position="35"/>
        <end position="469"/>
    </location>
</feature>
<dbReference type="PANTHER" id="PTHR11632:SF53">
    <property type="entry name" value="SUCCINATE DEHYDROGENASE FLAVOPROTEIN SUBUNIT"/>
    <property type="match status" value="1"/>
</dbReference>
<keyword evidence="11" id="KW-0472">Membrane</keyword>
<reference evidence="16 17" key="1">
    <citation type="submission" date="2019-08" db="EMBL/GenBank/DDBJ databases">
        <title>Genome sequence of Gelidibacter salicanalis IC162T.</title>
        <authorList>
            <person name="Bowman J.P."/>
        </authorList>
    </citation>
    <scope>NUCLEOTIDE SEQUENCE [LARGE SCALE GENOMIC DNA]</scope>
    <source>
        <strain evidence="16 17">IC162</strain>
    </source>
</reference>
<dbReference type="InterPro" id="IPR011280">
    <property type="entry name" value="Succ_DH/Fum_Rdt_flav_su"/>
</dbReference>
<dbReference type="Gene3D" id="3.50.50.60">
    <property type="entry name" value="FAD/NAD(P)-binding domain"/>
    <property type="match status" value="1"/>
</dbReference>
<evidence type="ECO:0000256" key="1">
    <source>
        <dbReference type="ARBA" id="ARBA00001974"/>
    </source>
</evidence>
<comment type="cofactor">
    <cofactor evidence="1">
        <name>FAD</name>
        <dbReference type="ChEBI" id="CHEBI:57692"/>
    </cofactor>
</comment>
<evidence type="ECO:0000256" key="12">
    <source>
        <dbReference type="ARBA" id="ARBA00049220"/>
    </source>
</evidence>
<dbReference type="FunFam" id="3.50.50.60:FF:000009">
    <property type="entry name" value="Succinate dehydrogenase flavoprotein subunit"/>
    <property type="match status" value="1"/>
</dbReference>
<comment type="catalytic activity">
    <reaction evidence="12">
        <text>a quinone + succinate = fumarate + a quinol</text>
        <dbReference type="Rhea" id="RHEA:40523"/>
        <dbReference type="ChEBI" id="CHEBI:24646"/>
        <dbReference type="ChEBI" id="CHEBI:29806"/>
        <dbReference type="ChEBI" id="CHEBI:30031"/>
        <dbReference type="ChEBI" id="CHEBI:132124"/>
        <dbReference type="EC" id="1.3.5.1"/>
    </reaction>
</comment>
<accession>A0A5C7AQV9</accession>
<dbReference type="InterPro" id="IPR036188">
    <property type="entry name" value="FAD/NAD-bd_sf"/>
</dbReference>
<evidence type="ECO:0000313" key="16">
    <source>
        <dbReference type="EMBL" id="TXE08252.1"/>
    </source>
</evidence>
<sequence>MALDSKIPEGPLADKWTNYKNNIDLVNPANKRNIDVIVVGTGLAGGSAAATLAELGYNVKAFCFQDSPRRAHSIAAQGGINAAKNYQGDGDSTYRLFYDTVKGGDYRSREANVYRLAEVSANIIDQCVAQGVPFAREYGGYLDNRSFGGVLVSRTFYAAGQTGQQLLLGAYSAMNRQIGRGKIQMYNRHEMLDVVVVGGKARGIIARNLITGEIERHSAHAVVLGTGGYGNVFFLSTNAMGSNVTAAWKAHKRGAFFANPCYTQIHPTCIPVSGDHQSKLTLMSESLRNDGRIWVPKNMDDVLAIREGKLKATAIPEENRDYYLERRYPAFGNLVPRDVASRAAKERCDAGYGVNKTGEAVYLDFASAIQRYGKERAHVRGLNEDDAVLVKRLGQEVIREKYGNLFQMYEKIVDQNPYEMPMMIYPAVHYTMGGLWVDYNLMTNVPGLYCIGEANFSDHGANRLGASALMQGLADGYFVLPYTIGDYLSKDIRTGKIPTNSPEFDQAEKNVTDSLDHLINNKGTHSVDHFHKRLGKIMWDKCGMARNAQGLQEAIVEIAELRKEFWKDVRVPGTQNEFNEELAKAMRVADYLELGELFAKDALQREESAGGHFREEYQTEEGEALRRPEFQYVAAWEFQGEPKDAILHKEELEYENIEVKERSYK</sequence>
<dbReference type="InterPro" id="IPR027477">
    <property type="entry name" value="Succ_DH/fumarate_Rdtase_cat_sf"/>
</dbReference>
<dbReference type="EMBL" id="VORX01000003">
    <property type="protein sequence ID" value="TXE08252.1"/>
    <property type="molecule type" value="Genomic_DNA"/>
</dbReference>
<keyword evidence="6" id="KW-1003">Cell membrane</keyword>
<comment type="subcellular location">
    <subcellularLocation>
        <location evidence="2">Cell membrane</location>
        <topology evidence="2">Peripheral membrane protein</topology>
        <orientation evidence="2">Cytoplasmic side</orientation>
    </subcellularLocation>
</comment>
<evidence type="ECO:0000256" key="7">
    <source>
        <dbReference type="ARBA" id="ARBA00022630"/>
    </source>
</evidence>
<evidence type="ECO:0000256" key="3">
    <source>
        <dbReference type="ARBA" id="ARBA00008040"/>
    </source>
</evidence>
<dbReference type="Gene3D" id="3.90.700.10">
    <property type="entry name" value="Succinate dehydrogenase/fumarate reductase flavoprotein, catalytic domain"/>
    <property type="match status" value="1"/>
</dbReference>
<dbReference type="SUPFAM" id="SSF46977">
    <property type="entry name" value="Succinate dehydrogenase/fumarate reductase flavoprotein C-terminal domain"/>
    <property type="match status" value="1"/>
</dbReference>
<dbReference type="PRINTS" id="PR00368">
    <property type="entry name" value="FADPNR"/>
</dbReference>
<gene>
    <name evidence="16" type="ORF">ES711_07005</name>
</gene>
<dbReference type="NCBIfam" id="TIGR01811">
    <property type="entry name" value="sdhA_Bsu"/>
    <property type="match status" value="1"/>
</dbReference>
<evidence type="ECO:0000256" key="6">
    <source>
        <dbReference type="ARBA" id="ARBA00022475"/>
    </source>
</evidence>
<dbReference type="Pfam" id="PF02910">
    <property type="entry name" value="Succ_DH_flav_C"/>
    <property type="match status" value="1"/>
</dbReference>
<keyword evidence="5" id="KW-0813">Transport</keyword>
<keyword evidence="8" id="KW-0274">FAD</keyword>
<proteinExistence type="inferred from homology"/>
<name>A0A5C7AQV9_9FLAO</name>
<evidence type="ECO:0000256" key="13">
    <source>
        <dbReference type="PIRSR" id="PIRSR630664-50"/>
    </source>
</evidence>
<evidence type="ECO:0000256" key="10">
    <source>
        <dbReference type="ARBA" id="ARBA00023002"/>
    </source>
</evidence>
<evidence type="ECO:0000256" key="2">
    <source>
        <dbReference type="ARBA" id="ARBA00004413"/>
    </source>
</evidence>
<dbReference type="GO" id="GO:0008177">
    <property type="term" value="F:succinate dehydrogenase (quinone) activity"/>
    <property type="evidence" value="ECO:0007669"/>
    <property type="project" value="UniProtKB-EC"/>
</dbReference>
<dbReference type="Proteomes" id="UP000321734">
    <property type="component" value="Unassembled WGS sequence"/>
</dbReference>
<evidence type="ECO:0000313" key="17">
    <source>
        <dbReference type="Proteomes" id="UP000321734"/>
    </source>
</evidence>
<feature type="domain" description="Fumarate reductase/succinate dehydrogenase flavoprotein-like C-terminal" evidence="15">
    <location>
        <begin position="531"/>
        <end position="664"/>
    </location>
</feature>
<dbReference type="Pfam" id="PF00890">
    <property type="entry name" value="FAD_binding_2"/>
    <property type="match status" value="1"/>
</dbReference>
<dbReference type="AlphaFoldDB" id="A0A5C7AQV9"/>
<organism evidence="16 17">
    <name type="scientific">Gelidibacter salicanalis</name>
    <dbReference type="NCBI Taxonomy" id="291193"/>
    <lineage>
        <taxon>Bacteria</taxon>
        <taxon>Pseudomonadati</taxon>
        <taxon>Bacteroidota</taxon>
        <taxon>Flavobacteriia</taxon>
        <taxon>Flavobacteriales</taxon>
        <taxon>Flavobacteriaceae</taxon>
        <taxon>Gelidibacter</taxon>
    </lineage>
</organism>
<dbReference type="InterPro" id="IPR003953">
    <property type="entry name" value="FAD-dep_OxRdtase_2_FAD-bd"/>
</dbReference>
<dbReference type="NCBIfam" id="NF005749">
    <property type="entry name" value="PRK07573.1"/>
    <property type="match status" value="1"/>
</dbReference>
<dbReference type="GO" id="GO:0050660">
    <property type="term" value="F:flavin adenine dinucleotide binding"/>
    <property type="evidence" value="ECO:0007669"/>
    <property type="project" value="TreeGrafter"/>
</dbReference>
<evidence type="ECO:0000256" key="11">
    <source>
        <dbReference type="ARBA" id="ARBA00023136"/>
    </source>
</evidence>
<evidence type="ECO:0000259" key="15">
    <source>
        <dbReference type="Pfam" id="PF02910"/>
    </source>
</evidence>
<evidence type="ECO:0000259" key="14">
    <source>
        <dbReference type="Pfam" id="PF00890"/>
    </source>
</evidence>
<dbReference type="EC" id="1.3.5.1" evidence="4"/>
<evidence type="ECO:0000256" key="4">
    <source>
        <dbReference type="ARBA" id="ARBA00012792"/>
    </source>
</evidence>
<evidence type="ECO:0000256" key="5">
    <source>
        <dbReference type="ARBA" id="ARBA00022448"/>
    </source>
</evidence>
<evidence type="ECO:0000256" key="8">
    <source>
        <dbReference type="ARBA" id="ARBA00022827"/>
    </source>
</evidence>
<feature type="active site" description="Proton acceptor" evidence="13">
    <location>
        <position position="337"/>
    </location>
</feature>
<keyword evidence="7" id="KW-0285">Flavoprotein</keyword>
<dbReference type="GO" id="GO:0005886">
    <property type="term" value="C:plasma membrane"/>
    <property type="evidence" value="ECO:0007669"/>
    <property type="project" value="UniProtKB-SubCell"/>
</dbReference>
<keyword evidence="10" id="KW-0560">Oxidoreductase</keyword>
<dbReference type="FunFam" id="1.20.58.100:FF:000003">
    <property type="entry name" value="Succinate dehydrogenase flavoprotein subunit"/>
    <property type="match status" value="1"/>
</dbReference>
<dbReference type="SUPFAM" id="SSF56425">
    <property type="entry name" value="Succinate dehydrogenase/fumarate reductase flavoprotein, catalytic domain"/>
    <property type="match status" value="1"/>
</dbReference>
<comment type="caution">
    <text evidence="16">The sequence shown here is derived from an EMBL/GenBank/DDBJ whole genome shotgun (WGS) entry which is preliminary data.</text>
</comment>
<protein>
    <recommendedName>
        <fullName evidence="4">succinate dehydrogenase</fullName>
        <ecNumber evidence="4">1.3.5.1</ecNumber>
    </recommendedName>
</protein>
<dbReference type="OrthoDB" id="9806724at2"/>
<dbReference type="RefSeq" id="WP_146891944.1">
    <property type="nucleotide sequence ID" value="NZ_VORX01000003.1"/>
</dbReference>
<dbReference type="GO" id="GO:0009055">
    <property type="term" value="F:electron transfer activity"/>
    <property type="evidence" value="ECO:0007669"/>
    <property type="project" value="TreeGrafter"/>
</dbReference>
<comment type="similarity">
    <text evidence="3">Belongs to the FAD-dependent oxidoreductase 2 family. FRD/SDH subfamily.</text>
</comment>
<dbReference type="InterPro" id="IPR015939">
    <property type="entry name" value="Fum_Rdtase/Succ_DH_flav-like_C"/>
</dbReference>
<dbReference type="GO" id="GO:0009061">
    <property type="term" value="P:anaerobic respiration"/>
    <property type="evidence" value="ECO:0007669"/>
    <property type="project" value="TreeGrafter"/>
</dbReference>
<dbReference type="InterPro" id="IPR030664">
    <property type="entry name" value="SdhA/FrdA/AprA"/>
</dbReference>
<keyword evidence="17" id="KW-1185">Reference proteome</keyword>
<dbReference type="SUPFAM" id="SSF51905">
    <property type="entry name" value="FAD/NAD(P)-binding domain"/>
    <property type="match status" value="1"/>
</dbReference>
<dbReference type="PANTHER" id="PTHR11632">
    <property type="entry name" value="SUCCINATE DEHYDROGENASE 2 FLAVOPROTEIN SUBUNIT"/>
    <property type="match status" value="1"/>
</dbReference>
<keyword evidence="9" id="KW-0249">Electron transport</keyword>
<dbReference type="PRINTS" id="PR00411">
    <property type="entry name" value="PNDRDTASEI"/>
</dbReference>